<dbReference type="EMBL" id="AJ248283">
    <property type="protein sequence ID" value="CAB49001.1"/>
    <property type="molecule type" value="Genomic_DNA"/>
</dbReference>
<evidence type="ECO:0000256" key="4">
    <source>
        <dbReference type="ARBA" id="ARBA00022692"/>
    </source>
</evidence>
<dbReference type="PANTHER" id="PTHR22911">
    <property type="entry name" value="ACYL-MALONYL CONDENSING ENZYME-RELATED"/>
    <property type="match status" value="1"/>
</dbReference>
<evidence type="ECO:0000259" key="9">
    <source>
        <dbReference type="Pfam" id="PF00892"/>
    </source>
</evidence>
<dbReference type="Proteomes" id="UP000009139">
    <property type="component" value="Chromosome"/>
</dbReference>
<feature type="transmembrane region" description="Helical" evidence="8">
    <location>
        <begin position="21"/>
        <end position="45"/>
    </location>
</feature>
<dbReference type="NCBIfam" id="TIGR00950">
    <property type="entry name" value="2A78"/>
    <property type="match status" value="1"/>
</dbReference>
<feature type="transmembrane region" description="Helical" evidence="8">
    <location>
        <begin position="84"/>
        <end position="105"/>
    </location>
</feature>
<dbReference type="STRING" id="272844.PAB0040"/>
<dbReference type="Pfam" id="PF00892">
    <property type="entry name" value="EamA"/>
    <property type="match status" value="2"/>
</dbReference>
<reference evidence="11 13" key="5">
    <citation type="journal article" date="2012" name="Curr. Microbiol.">
        <title>Re-annotation of two hyperthermophilic archaea Pyrococcus abyssi GE5 and Pyrococcus furiosus DSM 3638.</title>
        <authorList>
            <person name="Gao J."/>
            <person name="Wang J."/>
        </authorList>
    </citation>
    <scope>GENOME REANNOTATION</scope>
    <source>
        <strain evidence="11">GE5</strain>
        <strain evidence="13">GE5 / Orsay</strain>
    </source>
</reference>
<keyword evidence="3" id="KW-1003">Cell membrane</keyword>
<evidence type="ECO:0000256" key="3">
    <source>
        <dbReference type="ARBA" id="ARBA00022475"/>
    </source>
</evidence>
<evidence type="ECO:0000313" key="12">
    <source>
        <dbReference type="Proteomes" id="UP000000810"/>
    </source>
</evidence>
<dbReference type="HOGENOM" id="CLU_033863_9_1_2"/>
<dbReference type="eggNOG" id="arCOG00271">
    <property type="taxonomic scope" value="Archaea"/>
</dbReference>
<keyword evidence="2" id="KW-0813">Transport</keyword>
<dbReference type="AlphaFoldDB" id="Q9V2J7"/>
<dbReference type="InterPro" id="IPR037185">
    <property type="entry name" value="EmrE-like"/>
</dbReference>
<dbReference type="KEGG" id="pab:PAB0040"/>
<keyword evidence="7 8" id="KW-0472">Membrane</keyword>
<evidence type="ECO:0000256" key="1">
    <source>
        <dbReference type="ARBA" id="ARBA00004651"/>
    </source>
</evidence>
<feature type="transmembrane region" description="Helical" evidence="8">
    <location>
        <begin position="196"/>
        <end position="214"/>
    </location>
</feature>
<dbReference type="PANTHER" id="PTHR22911:SF79">
    <property type="entry name" value="MOBA-LIKE NTP TRANSFERASE DOMAIN-CONTAINING PROTEIN"/>
    <property type="match status" value="1"/>
</dbReference>
<dbReference type="Proteomes" id="UP000000810">
    <property type="component" value="Chromosome"/>
</dbReference>
<feature type="transmembrane region" description="Helical" evidence="8">
    <location>
        <begin position="220"/>
        <end position="239"/>
    </location>
</feature>
<dbReference type="InterPro" id="IPR000620">
    <property type="entry name" value="EamA_dom"/>
</dbReference>
<sequence length="295" mass="33037">MVSFKISERLIRESRYSKAMRGGYILVFLAASMWGTLGIFAKFLYKFNLSTYTIIFYRVTFALVFLFIYLKAKGMPILIPRERLKFYIIYAFFSIFLFYSLYFYTVKISSVSFAVLMLYTAPAYSTIFGRLIFKEEITQRKLIAVALVIAGVLILNSGEISFTGKAIAVGLASGLTYALYGVFAKMAVNKEEPEQVLFNVLLIGAIFLLPFTSFKVPLQSVPYLLALAFFPTFLGYILYNRALKSVEVSRASVVATIEPVVAMVLAFLIFGEKLTIIQLIGASMIIGGAILARSE</sequence>
<evidence type="ECO:0000256" key="2">
    <source>
        <dbReference type="ARBA" id="ARBA00022448"/>
    </source>
</evidence>
<evidence type="ECO:0000313" key="11">
    <source>
        <dbReference type="EMBL" id="CCE69452.1"/>
    </source>
</evidence>
<dbReference type="PIR" id="B75194">
    <property type="entry name" value="B75194"/>
</dbReference>
<feature type="transmembrane region" description="Helical" evidence="8">
    <location>
        <begin position="142"/>
        <end position="160"/>
    </location>
</feature>
<keyword evidence="5" id="KW-0677">Repeat</keyword>
<reference evidence="10" key="3">
    <citation type="journal article" date="2001" name="Genome Res.">
        <title>Genome evolution at the genus level: comparison of three complete genomes of hyperthermophilic archaea.</title>
        <authorList>
            <person name="Lecompte O."/>
            <person name="Ripp R."/>
            <person name="Puzos-Barbe V."/>
            <person name="Duprat S."/>
            <person name="Heilig R."/>
            <person name="Dietrich J."/>
            <person name="Thierry J.C."/>
            <person name="Poch O."/>
        </authorList>
    </citation>
    <scope>NUCLEOTIDE SEQUENCE</scope>
    <source>
        <strain evidence="10">Orsay</strain>
    </source>
</reference>
<feature type="transmembrane region" description="Helical" evidence="8">
    <location>
        <begin position="51"/>
        <end position="72"/>
    </location>
</feature>
<reference evidence="10" key="2">
    <citation type="journal article" date="2000" name="J. Mol. Biol.">
        <title>Archaeal homologs of eukaryotic methylation guide small nucleolar RNAs: lessons from the Pyrococcus genomes.</title>
        <authorList>
            <person name="Gaspin C."/>
            <person name="Cavaille J."/>
            <person name="Erauso G."/>
        </authorList>
    </citation>
    <scope>NUCLEOTIDE SEQUENCE</scope>
    <source>
        <strain evidence="10">Orsay</strain>
    </source>
</reference>
<feature type="transmembrane region" description="Helical" evidence="8">
    <location>
        <begin position="166"/>
        <end position="184"/>
    </location>
</feature>
<organism evidence="10 12">
    <name type="scientific">Pyrococcus abyssi (strain GE5 / Orsay)</name>
    <dbReference type="NCBI Taxonomy" id="272844"/>
    <lineage>
        <taxon>Archaea</taxon>
        <taxon>Methanobacteriati</taxon>
        <taxon>Methanobacteriota</taxon>
        <taxon>Thermococci</taxon>
        <taxon>Thermococcales</taxon>
        <taxon>Thermococcaceae</taxon>
        <taxon>Pyrococcus</taxon>
    </lineage>
</organism>
<evidence type="ECO:0000256" key="7">
    <source>
        <dbReference type="ARBA" id="ARBA00023136"/>
    </source>
</evidence>
<reference evidence="10" key="1">
    <citation type="submission" date="1999-07" db="EMBL/GenBank/DDBJ databases">
        <authorList>
            <person name="Genoscope"/>
        </authorList>
    </citation>
    <scope>NUCLEOTIDE SEQUENCE</scope>
    <source>
        <strain evidence="10">Orsay</strain>
    </source>
</reference>
<dbReference type="GO" id="GO:0005886">
    <property type="term" value="C:plasma membrane"/>
    <property type="evidence" value="ECO:0007669"/>
    <property type="project" value="UniProtKB-SubCell"/>
</dbReference>
<evidence type="ECO:0000313" key="13">
    <source>
        <dbReference type="Proteomes" id="UP000009139"/>
    </source>
</evidence>
<evidence type="ECO:0000256" key="6">
    <source>
        <dbReference type="ARBA" id="ARBA00022989"/>
    </source>
</evidence>
<dbReference type="EMBL" id="HE613800">
    <property type="protein sequence ID" value="CCE69452.1"/>
    <property type="molecule type" value="Genomic_DNA"/>
</dbReference>
<feature type="transmembrane region" description="Helical" evidence="8">
    <location>
        <begin position="111"/>
        <end position="133"/>
    </location>
</feature>
<dbReference type="InterPro" id="IPR004779">
    <property type="entry name" value="CO/AA/NH_transpt"/>
</dbReference>
<feature type="transmembrane region" description="Helical" evidence="8">
    <location>
        <begin position="276"/>
        <end position="292"/>
    </location>
</feature>
<name>Q9V2J7_PYRAB</name>
<feature type="transmembrane region" description="Helical" evidence="8">
    <location>
        <begin position="251"/>
        <end position="270"/>
    </location>
</feature>
<keyword evidence="4 8" id="KW-0812">Transmembrane</keyword>
<dbReference type="SUPFAM" id="SSF103481">
    <property type="entry name" value="Multidrug resistance efflux transporter EmrE"/>
    <property type="match status" value="2"/>
</dbReference>
<comment type="subcellular location">
    <subcellularLocation>
        <location evidence="1">Cell membrane</location>
        <topology evidence="1">Multi-pass membrane protein</topology>
    </subcellularLocation>
</comment>
<evidence type="ECO:0000313" key="10">
    <source>
        <dbReference type="EMBL" id="CAB49001.1"/>
    </source>
</evidence>
<dbReference type="PATRIC" id="fig|272844.11.peg.89"/>
<keyword evidence="6 8" id="KW-1133">Transmembrane helix</keyword>
<gene>
    <name evidence="10" type="ordered locus">PAB0040</name>
</gene>
<feature type="domain" description="EamA" evidence="9">
    <location>
        <begin position="165"/>
        <end position="292"/>
    </location>
</feature>
<protein>
    <submittedName>
        <fullName evidence="11">DMT family permease</fullName>
    </submittedName>
    <submittedName>
        <fullName evidence="10">Integral membrane protein (DUF6 family)</fullName>
    </submittedName>
</protein>
<evidence type="ECO:0000256" key="8">
    <source>
        <dbReference type="SAM" id="Phobius"/>
    </source>
</evidence>
<feature type="domain" description="EamA" evidence="9">
    <location>
        <begin position="23"/>
        <end position="156"/>
    </location>
</feature>
<dbReference type="Gene3D" id="1.10.3730.20">
    <property type="match status" value="1"/>
</dbReference>
<keyword evidence="12" id="KW-1185">Reference proteome</keyword>
<reference evidence="10 12" key="4">
    <citation type="journal article" date="2003" name="Mol. Microbiol.">
        <title>An integrated analysis of the genome of the hyperthermophilic archaeon Pyrococcus abyssi.</title>
        <authorList>
            <person name="Cohen G."/>
            <person name="Barbe V."/>
            <person name="Flament D."/>
            <person name="Galperin M."/>
            <person name="Heilig R."/>
            <person name="Ripp R."/>
            <person name="Lecompte O."/>
            <person name="Prieur D."/>
            <person name="Poch O."/>
            <person name="Quellerou J."/>
            <person name="Thierry J.C."/>
            <person name="Van der Oost J."/>
            <person name="Weissenbach J."/>
            <person name="Zivanovic Y."/>
            <person name="Forterre P."/>
        </authorList>
    </citation>
    <scope>NUCLEOTIDE SEQUENCE [LARGE SCALE GENOMIC DNA]</scope>
    <source>
        <strain evidence="12">GE5 / Orsay</strain>
        <strain evidence="10">Orsay</strain>
    </source>
</reference>
<evidence type="ECO:0000256" key="5">
    <source>
        <dbReference type="ARBA" id="ARBA00022737"/>
    </source>
</evidence>
<proteinExistence type="predicted"/>
<accession>Q9V2J7</accession>